<reference evidence="6 7" key="1">
    <citation type="journal article" date="2014" name="Genome Biol. Evol.">
        <title>The genome of the myxosporean Thelohanellus kitauei shows adaptations to nutrient acquisition within its fish host.</title>
        <authorList>
            <person name="Yang Y."/>
            <person name="Xiong J."/>
            <person name="Zhou Z."/>
            <person name="Huo F."/>
            <person name="Miao W."/>
            <person name="Ran C."/>
            <person name="Liu Y."/>
            <person name="Zhang J."/>
            <person name="Feng J."/>
            <person name="Wang M."/>
            <person name="Wang M."/>
            <person name="Wang L."/>
            <person name="Yao B."/>
        </authorList>
    </citation>
    <scope>NUCLEOTIDE SEQUENCE [LARGE SCALE GENOMIC DNA]</scope>
    <source>
        <strain evidence="6">Wuqing</strain>
    </source>
</reference>
<dbReference type="Proteomes" id="UP000031668">
    <property type="component" value="Unassembled WGS sequence"/>
</dbReference>
<name>A0A0C2MU20_THEKT</name>
<evidence type="ECO:0000313" key="7">
    <source>
        <dbReference type="Proteomes" id="UP000031668"/>
    </source>
</evidence>
<dbReference type="Gene3D" id="2.130.10.10">
    <property type="entry name" value="YVTN repeat-like/Quinoprotein amine dehydrogenase"/>
    <property type="match status" value="1"/>
</dbReference>
<gene>
    <name evidence="6" type="ORF">RF11_04529</name>
</gene>
<dbReference type="InterPro" id="IPR015943">
    <property type="entry name" value="WD40/YVTN_repeat-like_dom_sf"/>
</dbReference>
<sequence>MDTNWGDEIYEKSKVTHSSIQGEDGAGSEAEEALREAYLKSNKTPGWASPNYWRVLNHKASDEIIHKTVVKPRKVKKAVKPIYVANYDCLLQKPSSLLTFHPSNNLLFASGRHNHFQLIKVEASQCEMVKTSKFLNFHVFCAKFIKNGEELMFSCDRKPIYFYNIEAERGYFLNRIPGRNEESWKKFSVSASHDKIALVGDQGQIPIISERARHVIGCMRQGSALVDVEFSKRDENILYSLGCENDVYLWDIRNYLCVQKNYIPEMFNPTVISLSCQDLLAIGSKTGQISLFNFVDNMESSTIKTFDNLTLPINFTKFNPEGNLLCFGTHQQKKGIRMVDIDDLSVLTSWPFIRNDLGINRIYGIDFSYDSQYLALGNCDGRILINRVQTA</sequence>
<dbReference type="EMBL" id="JWZT01003124">
    <property type="protein sequence ID" value="KII67655.1"/>
    <property type="molecule type" value="Genomic_DNA"/>
</dbReference>
<dbReference type="PANTHER" id="PTHR18359">
    <property type="entry name" value="WD-REPEAT PROTEIN-RELATED"/>
    <property type="match status" value="1"/>
</dbReference>
<keyword evidence="2" id="KW-0698">rRNA processing</keyword>
<evidence type="ECO:0000256" key="4">
    <source>
        <dbReference type="ARBA" id="ARBA00022737"/>
    </source>
</evidence>
<dbReference type="InterPro" id="IPR045161">
    <property type="entry name" value="Utp18"/>
</dbReference>
<dbReference type="AlphaFoldDB" id="A0A0C2MU20"/>
<evidence type="ECO:0000256" key="3">
    <source>
        <dbReference type="ARBA" id="ARBA00022574"/>
    </source>
</evidence>
<accession>A0A0C2MU20</accession>
<keyword evidence="4" id="KW-0677">Repeat</keyword>
<protein>
    <submittedName>
        <fullName evidence="6">U3 small nucleolar RNA-associated protein 18</fullName>
    </submittedName>
</protein>
<comment type="caution">
    <text evidence="6">The sequence shown here is derived from an EMBL/GenBank/DDBJ whole genome shotgun (WGS) entry which is preliminary data.</text>
</comment>
<dbReference type="PANTHER" id="PTHR18359:SF0">
    <property type="entry name" value="U3 SMALL NUCLEOLAR RNA-ASSOCIATED PROTEIN 18 HOMOLOG"/>
    <property type="match status" value="1"/>
</dbReference>
<dbReference type="OrthoDB" id="1935146at2759"/>
<keyword evidence="7" id="KW-1185">Reference proteome</keyword>
<evidence type="ECO:0000256" key="2">
    <source>
        <dbReference type="ARBA" id="ARBA00022552"/>
    </source>
</evidence>
<dbReference type="GO" id="GO:0032040">
    <property type="term" value="C:small-subunit processome"/>
    <property type="evidence" value="ECO:0007669"/>
    <property type="project" value="TreeGrafter"/>
</dbReference>
<comment type="subcellular location">
    <subcellularLocation>
        <location evidence="1">Nucleus</location>
        <location evidence="1">Nucleolus</location>
    </subcellularLocation>
</comment>
<evidence type="ECO:0000256" key="5">
    <source>
        <dbReference type="ARBA" id="ARBA00023242"/>
    </source>
</evidence>
<proteinExistence type="predicted"/>
<evidence type="ECO:0000256" key="1">
    <source>
        <dbReference type="ARBA" id="ARBA00004604"/>
    </source>
</evidence>
<dbReference type="GO" id="GO:0006364">
    <property type="term" value="P:rRNA processing"/>
    <property type="evidence" value="ECO:0007669"/>
    <property type="project" value="UniProtKB-KW"/>
</dbReference>
<keyword evidence="5" id="KW-0539">Nucleus</keyword>
<keyword evidence="3" id="KW-0853">WD repeat</keyword>
<organism evidence="6 7">
    <name type="scientific">Thelohanellus kitauei</name>
    <name type="common">Myxosporean</name>
    <dbReference type="NCBI Taxonomy" id="669202"/>
    <lineage>
        <taxon>Eukaryota</taxon>
        <taxon>Metazoa</taxon>
        <taxon>Cnidaria</taxon>
        <taxon>Myxozoa</taxon>
        <taxon>Myxosporea</taxon>
        <taxon>Bivalvulida</taxon>
        <taxon>Platysporina</taxon>
        <taxon>Myxobolidae</taxon>
        <taxon>Thelohanellus</taxon>
    </lineage>
</organism>
<dbReference type="SUPFAM" id="SSF50978">
    <property type="entry name" value="WD40 repeat-like"/>
    <property type="match status" value="1"/>
</dbReference>
<dbReference type="GO" id="GO:0034388">
    <property type="term" value="C:Pwp2p-containing subcomplex of 90S preribosome"/>
    <property type="evidence" value="ECO:0007669"/>
    <property type="project" value="TreeGrafter"/>
</dbReference>
<evidence type="ECO:0000313" key="6">
    <source>
        <dbReference type="EMBL" id="KII67655.1"/>
    </source>
</evidence>
<dbReference type="OMA" id="FEWTVAC"/>
<dbReference type="InterPro" id="IPR036322">
    <property type="entry name" value="WD40_repeat_dom_sf"/>
</dbReference>